<dbReference type="GO" id="GO:0042254">
    <property type="term" value="P:ribosome biogenesis"/>
    <property type="evidence" value="ECO:0007669"/>
    <property type="project" value="InterPro"/>
</dbReference>
<dbReference type="GO" id="GO:0032040">
    <property type="term" value="C:small-subunit processome"/>
    <property type="evidence" value="ECO:0007669"/>
    <property type="project" value="TreeGrafter"/>
</dbReference>
<gene>
    <name evidence="3" type="ORF">WJX81_004282</name>
</gene>
<proteinExistence type="inferred from homology"/>
<dbReference type="AlphaFoldDB" id="A0AAW1RTF0"/>
<accession>A0AAW1RTF0</accession>
<dbReference type="Pfam" id="PF03914">
    <property type="entry name" value="CBF"/>
    <property type="match status" value="1"/>
</dbReference>
<evidence type="ECO:0000313" key="4">
    <source>
        <dbReference type="Proteomes" id="UP001445335"/>
    </source>
</evidence>
<dbReference type="InterPro" id="IPR005612">
    <property type="entry name" value="CCAAT-binding_factor"/>
</dbReference>
<dbReference type="PANTHER" id="PTHR12455:SF0">
    <property type="entry name" value="NUCLEOLAR COMPLEX PROTEIN 4 HOMOLOG"/>
    <property type="match status" value="1"/>
</dbReference>
<comment type="similarity">
    <text evidence="1">Belongs to the CBF/MAK21 family.</text>
</comment>
<organism evidence="3 4">
    <name type="scientific">Elliptochloris bilobata</name>
    <dbReference type="NCBI Taxonomy" id="381761"/>
    <lineage>
        <taxon>Eukaryota</taxon>
        <taxon>Viridiplantae</taxon>
        <taxon>Chlorophyta</taxon>
        <taxon>core chlorophytes</taxon>
        <taxon>Trebouxiophyceae</taxon>
        <taxon>Trebouxiophyceae incertae sedis</taxon>
        <taxon>Elliptochloris clade</taxon>
        <taxon>Elliptochloris</taxon>
    </lineage>
</organism>
<evidence type="ECO:0000256" key="1">
    <source>
        <dbReference type="ARBA" id="ARBA00007797"/>
    </source>
</evidence>
<evidence type="ECO:0000259" key="2">
    <source>
        <dbReference type="Pfam" id="PF03914"/>
    </source>
</evidence>
<sequence>MTRSFSDLGEALLQDPVSNANNAAHLLAAVCPCGEAPAPVVGDAEATYRQWLLRQYTALLARLRGLIAGGALPIVQTRALSTLMDLVRAEWPGEFAAATFSPALEAVLRSRKAAPEVISAFLNKYLAYADVRYHTLKVLAKAAARSAAEAAASSDSDAAEQPEAGRQDMVSDADLARNVYDRRAWSGAWLALLRMPLPDDIFRKVLVRLHADVLPHLINPLLLTDFLTNALDRGGLNGMLALHGIFTLVTRHGLEYPRFYERLYQLLTPAAFQARQRARFFELADVFLSSGLVPAYTAAAFAKRFARLALTAPPAGALVSIAFVHNLLRRHPACGVLLHRPPRPAAPADPNPASCAPAGEADAAAGPGGGVDVYVEVAPDPALSRAIESSLWELDSLRNHYCPQVAAVVGVLDKDLADRKRTAEIDLAPLLPGSYASLANSELTRRMKRVPTAFYAEPPRRLLDVNCAADFAGWAI</sequence>
<feature type="domain" description="CCAAT-binding factor" evidence="2">
    <location>
        <begin position="239"/>
        <end position="408"/>
    </location>
</feature>
<name>A0AAW1RTF0_9CHLO</name>
<dbReference type="PANTHER" id="PTHR12455">
    <property type="entry name" value="NUCLEOLAR COMPLEX PROTEIN 4"/>
    <property type="match status" value="1"/>
</dbReference>
<evidence type="ECO:0000313" key="3">
    <source>
        <dbReference type="EMBL" id="KAK9836980.1"/>
    </source>
</evidence>
<dbReference type="GO" id="GO:0030692">
    <property type="term" value="C:Noc4p-Nop14p complex"/>
    <property type="evidence" value="ECO:0007669"/>
    <property type="project" value="TreeGrafter"/>
</dbReference>
<comment type="caution">
    <text evidence="3">The sequence shown here is derived from an EMBL/GenBank/DDBJ whole genome shotgun (WGS) entry which is preliminary data.</text>
</comment>
<dbReference type="EMBL" id="JALJOU010000024">
    <property type="protein sequence ID" value="KAK9836980.1"/>
    <property type="molecule type" value="Genomic_DNA"/>
</dbReference>
<dbReference type="Proteomes" id="UP001445335">
    <property type="component" value="Unassembled WGS sequence"/>
</dbReference>
<protein>
    <recommendedName>
        <fullName evidence="2">CCAAT-binding factor domain-containing protein</fullName>
    </recommendedName>
</protein>
<reference evidence="3 4" key="1">
    <citation type="journal article" date="2024" name="Nat. Commun.">
        <title>Phylogenomics reveals the evolutionary origins of lichenization in chlorophyte algae.</title>
        <authorList>
            <person name="Puginier C."/>
            <person name="Libourel C."/>
            <person name="Otte J."/>
            <person name="Skaloud P."/>
            <person name="Haon M."/>
            <person name="Grisel S."/>
            <person name="Petersen M."/>
            <person name="Berrin J.G."/>
            <person name="Delaux P.M."/>
            <person name="Dal Grande F."/>
            <person name="Keller J."/>
        </authorList>
    </citation>
    <scope>NUCLEOTIDE SEQUENCE [LARGE SCALE GENOMIC DNA]</scope>
    <source>
        <strain evidence="3 4">SAG 245.80</strain>
    </source>
</reference>
<dbReference type="InterPro" id="IPR027193">
    <property type="entry name" value="Noc4"/>
</dbReference>
<keyword evidence="4" id="KW-1185">Reference proteome</keyword>